<evidence type="ECO:0000259" key="1">
    <source>
        <dbReference type="Pfam" id="PF01796"/>
    </source>
</evidence>
<feature type="domain" description="ChsH2 C-terminal OB-fold" evidence="1">
    <location>
        <begin position="55"/>
        <end position="118"/>
    </location>
</feature>
<accession>A0ABW4HLM1</accession>
<dbReference type="InterPro" id="IPR002878">
    <property type="entry name" value="ChsH2_C"/>
</dbReference>
<proteinExistence type="predicted"/>
<sequence>MNLHIPKPVYDEESKPFWEGLNNDELLIQQCRSCHKNIFYPRSFCPNCFSEEIQWKKASGKGKIYSYTVVHHAFGPFKEETPFIVGIVELDEGVRMLTRIIGERNQVQIDKEVTVVFQRISEDFTLPYFMLSNAN</sequence>
<dbReference type="Pfam" id="PF12172">
    <property type="entry name" value="zf-ChsH2"/>
    <property type="match status" value="1"/>
</dbReference>
<protein>
    <submittedName>
        <fullName evidence="3">Zn-ribbon domain-containing OB-fold protein</fullName>
    </submittedName>
</protein>
<organism evidence="3 4">
    <name type="scientific">Oceanobacillus luteolus</name>
    <dbReference type="NCBI Taxonomy" id="1274358"/>
    <lineage>
        <taxon>Bacteria</taxon>
        <taxon>Bacillati</taxon>
        <taxon>Bacillota</taxon>
        <taxon>Bacilli</taxon>
        <taxon>Bacillales</taxon>
        <taxon>Bacillaceae</taxon>
        <taxon>Oceanobacillus</taxon>
    </lineage>
</organism>
<dbReference type="InterPro" id="IPR022002">
    <property type="entry name" value="ChsH2_Znr"/>
</dbReference>
<evidence type="ECO:0000259" key="2">
    <source>
        <dbReference type="Pfam" id="PF12172"/>
    </source>
</evidence>
<reference evidence="4" key="1">
    <citation type="journal article" date="2019" name="Int. J. Syst. Evol. Microbiol.">
        <title>The Global Catalogue of Microorganisms (GCM) 10K type strain sequencing project: providing services to taxonomists for standard genome sequencing and annotation.</title>
        <authorList>
            <consortium name="The Broad Institute Genomics Platform"/>
            <consortium name="The Broad Institute Genome Sequencing Center for Infectious Disease"/>
            <person name="Wu L."/>
            <person name="Ma J."/>
        </authorList>
    </citation>
    <scope>NUCLEOTIDE SEQUENCE [LARGE SCALE GENOMIC DNA]</scope>
    <source>
        <strain evidence="4">CGMCC 1.12376</strain>
    </source>
</reference>
<dbReference type="Pfam" id="PF01796">
    <property type="entry name" value="OB_ChsH2_C"/>
    <property type="match status" value="1"/>
</dbReference>
<dbReference type="RefSeq" id="WP_251512759.1">
    <property type="nucleotide sequence ID" value="NZ_JAMBON010000007.1"/>
</dbReference>
<keyword evidence="4" id="KW-1185">Reference proteome</keyword>
<dbReference type="SUPFAM" id="SSF50249">
    <property type="entry name" value="Nucleic acid-binding proteins"/>
    <property type="match status" value="1"/>
</dbReference>
<dbReference type="InterPro" id="IPR012340">
    <property type="entry name" value="NA-bd_OB-fold"/>
</dbReference>
<feature type="domain" description="ChsH2 rubredoxin-like zinc ribbon" evidence="2">
    <location>
        <begin position="18"/>
        <end position="52"/>
    </location>
</feature>
<dbReference type="Proteomes" id="UP001597221">
    <property type="component" value="Unassembled WGS sequence"/>
</dbReference>
<gene>
    <name evidence="3" type="ORF">ACFSBH_02245</name>
</gene>
<name>A0ABW4HLM1_9BACI</name>
<dbReference type="InterPro" id="IPR052513">
    <property type="entry name" value="Thioester_dehydratase-like"/>
</dbReference>
<dbReference type="PANTHER" id="PTHR34075:SF5">
    <property type="entry name" value="BLR3430 PROTEIN"/>
    <property type="match status" value="1"/>
</dbReference>
<dbReference type="PANTHER" id="PTHR34075">
    <property type="entry name" value="BLR3430 PROTEIN"/>
    <property type="match status" value="1"/>
</dbReference>
<comment type="caution">
    <text evidence="3">The sequence shown here is derived from an EMBL/GenBank/DDBJ whole genome shotgun (WGS) entry which is preliminary data.</text>
</comment>
<dbReference type="Gene3D" id="6.10.30.10">
    <property type="match status" value="1"/>
</dbReference>
<dbReference type="EMBL" id="JBHUDE010000007">
    <property type="protein sequence ID" value="MFD1606488.1"/>
    <property type="molecule type" value="Genomic_DNA"/>
</dbReference>
<evidence type="ECO:0000313" key="3">
    <source>
        <dbReference type="EMBL" id="MFD1606488.1"/>
    </source>
</evidence>
<evidence type="ECO:0000313" key="4">
    <source>
        <dbReference type="Proteomes" id="UP001597221"/>
    </source>
</evidence>